<keyword evidence="3" id="KW-1185">Reference proteome</keyword>
<evidence type="ECO:0000313" key="3">
    <source>
        <dbReference type="Proteomes" id="UP000594638"/>
    </source>
</evidence>
<organism evidence="2 3">
    <name type="scientific">Olea europaea subsp. europaea</name>
    <dbReference type="NCBI Taxonomy" id="158383"/>
    <lineage>
        <taxon>Eukaryota</taxon>
        <taxon>Viridiplantae</taxon>
        <taxon>Streptophyta</taxon>
        <taxon>Embryophyta</taxon>
        <taxon>Tracheophyta</taxon>
        <taxon>Spermatophyta</taxon>
        <taxon>Magnoliopsida</taxon>
        <taxon>eudicotyledons</taxon>
        <taxon>Gunneridae</taxon>
        <taxon>Pentapetalae</taxon>
        <taxon>asterids</taxon>
        <taxon>lamiids</taxon>
        <taxon>Lamiales</taxon>
        <taxon>Oleaceae</taxon>
        <taxon>Oleeae</taxon>
        <taxon>Olea</taxon>
    </lineage>
</organism>
<comment type="caution">
    <text evidence="2">The sequence shown here is derived from an EMBL/GenBank/DDBJ whole genome shotgun (WGS) entry which is preliminary data.</text>
</comment>
<accession>A0A8S0TTE1</accession>
<feature type="compositionally biased region" description="Low complexity" evidence="1">
    <location>
        <begin position="9"/>
        <end position="18"/>
    </location>
</feature>
<dbReference type="Proteomes" id="UP000594638">
    <property type="component" value="Unassembled WGS sequence"/>
</dbReference>
<gene>
    <name evidence="2" type="ORF">OLEA9_A004483</name>
</gene>
<name>A0A8S0TTE1_OLEEU</name>
<proteinExistence type="predicted"/>
<evidence type="ECO:0000256" key="1">
    <source>
        <dbReference type="SAM" id="MobiDB-lite"/>
    </source>
</evidence>
<sequence length="79" mass="8672">MISPGASVLTLSLSPPSTADHRRLRSLSSLSDFHRRSRAPQPLLSLLASQDTNHSRLRSMANAGRTLMVHNFSSVTTSW</sequence>
<dbReference type="AlphaFoldDB" id="A0A8S0TTE1"/>
<dbReference type="Gramene" id="OE9A004483T1">
    <property type="protein sequence ID" value="OE9A004483C1"/>
    <property type="gene ID" value="OE9A004483"/>
</dbReference>
<reference evidence="2 3" key="1">
    <citation type="submission" date="2019-12" db="EMBL/GenBank/DDBJ databases">
        <authorList>
            <person name="Alioto T."/>
            <person name="Alioto T."/>
            <person name="Gomez Garrido J."/>
        </authorList>
    </citation>
    <scope>NUCLEOTIDE SEQUENCE [LARGE SCALE GENOMIC DNA]</scope>
</reference>
<feature type="region of interest" description="Disordered" evidence="1">
    <location>
        <begin position="1"/>
        <end position="21"/>
    </location>
</feature>
<protein>
    <submittedName>
        <fullName evidence="2">Uncharacterized protein</fullName>
    </submittedName>
</protein>
<dbReference type="EMBL" id="CACTIH010007271">
    <property type="protein sequence ID" value="CAA3007233.1"/>
    <property type="molecule type" value="Genomic_DNA"/>
</dbReference>
<evidence type="ECO:0000313" key="2">
    <source>
        <dbReference type="EMBL" id="CAA3007233.1"/>
    </source>
</evidence>